<sequence>MSTSKTSRSPVSHGRLNLEQQRKRAKELLKALNAGNPSALQRVSLHLPARSQALRLADAQLVIAREAGFASWPRLKSHIDSLEHAGRRMLRDGDQDLRTLHIRCGSDIQHNLKTAGFSGDFLEFSDPFCIGPLSASEPETLLRQRAVFLAETFDLTLADALARQQQSYRRLQQLDDYQRFVLWFEHDSYDQLILAYLLQRLQQLRPSAQIELIAVDQIPGVQRFIGIGQLAPDVLSWLWPRRQPVSEALLELGSQAWQALTEQSPEALLQLIKNGTPALPMLGKALHRHLQQLPDEQHGLGLTEYLSLQILQQQGPLTAGQVFRELMLHQEPLPYLGDLMFWWLLQPLLSGATPLLQIDDPAPAWPQRLIRLTAQGEAVLAAKADGFAARGTPYWVGGVQLIPGAAHWRYDAERQQLHYHSA</sequence>
<feature type="domain" description="DUF1835" evidence="1">
    <location>
        <begin position="100"/>
        <end position="204"/>
    </location>
</feature>
<evidence type="ECO:0000259" key="1">
    <source>
        <dbReference type="Pfam" id="PF08874"/>
    </source>
</evidence>
<gene>
    <name evidence="2" type="ORF">SAMN05216271_1416</name>
</gene>
<dbReference type="RefSeq" id="WP_092285165.1">
    <property type="nucleotide sequence ID" value="NZ_LT629763.1"/>
</dbReference>
<accession>A0A1H1QDJ2</accession>
<dbReference type="EMBL" id="LT629763">
    <property type="protein sequence ID" value="SDS21506.1"/>
    <property type="molecule type" value="Genomic_DNA"/>
</dbReference>
<dbReference type="InterPro" id="IPR014973">
    <property type="entry name" value="DUF1835"/>
</dbReference>
<dbReference type="Pfam" id="PF08874">
    <property type="entry name" value="DUF1835"/>
    <property type="match status" value="1"/>
</dbReference>
<dbReference type="OrthoDB" id="127805at2"/>
<proteinExistence type="predicted"/>
<protein>
    <recommendedName>
        <fullName evidence="1">DUF1835 domain-containing protein</fullName>
    </recommendedName>
</protein>
<reference evidence="3" key="1">
    <citation type="submission" date="2016-10" db="EMBL/GenBank/DDBJ databases">
        <authorList>
            <person name="Varghese N."/>
            <person name="Submissions S."/>
        </authorList>
    </citation>
    <scope>NUCLEOTIDE SEQUENCE [LARGE SCALE GENOMIC DNA]</scope>
    <source>
        <strain evidence="3">JCM 14963</strain>
    </source>
</reference>
<evidence type="ECO:0000313" key="2">
    <source>
        <dbReference type="EMBL" id="SDS21506.1"/>
    </source>
</evidence>
<dbReference type="AlphaFoldDB" id="A0A1H1QDJ2"/>
<dbReference type="Proteomes" id="UP000243413">
    <property type="component" value="Chromosome I"/>
</dbReference>
<name>A0A1H1QDJ2_9GAMM</name>
<organism evidence="2 3">
    <name type="scientific">Halopseudomonas sabulinigri</name>
    <dbReference type="NCBI Taxonomy" id="472181"/>
    <lineage>
        <taxon>Bacteria</taxon>
        <taxon>Pseudomonadati</taxon>
        <taxon>Pseudomonadota</taxon>
        <taxon>Gammaproteobacteria</taxon>
        <taxon>Pseudomonadales</taxon>
        <taxon>Pseudomonadaceae</taxon>
        <taxon>Halopseudomonas</taxon>
    </lineage>
</organism>
<dbReference type="STRING" id="472181.SAMN05216271_1416"/>
<evidence type="ECO:0000313" key="3">
    <source>
        <dbReference type="Proteomes" id="UP000243413"/>
    </source>
</evidence>